<sequence length="161" mass="17512">MGYNYHIVANFPSNRNYKGTLKMYNAAGSLVFGPVDALGRGSNKDENNGDHTQWKLKYADIPTGEYETTVVAPNTPESTYGPYKRVWLNHALNGNAKIAEANGRNEIMIHGGDPDDNPSNTWYPLHPTLGCIRLSNSNQYSLINAIAAAGSGTGLITINNI</sequence>
<proteinExistence type="predicted"/>
<dbReference type="AlphaFoldDB" id="A0A1R1DZP7"/>
<dbReference type="Proteomes" id="UP000187172">
    <property type="component" value="Unassembled WGS sequence"/>
</dbReference>
<comment type="caution">
    <text evidence="7">The sequence shown here is derived from an EMBL/GenBank/DDBJ whole genome shotgun (WGS) entry which is preliminary data.</text>
</comment>
<evidence type="ECO:0000256" key="1">
    <source>
        <dbReference type="ARBA" id="ARBA00004752"/>
    </source>
</evidence>
<dbReference type="Pfam" id="PF03734">
    <property type="entry name" value="YkuD"/>
    <property type="match status" value="1"/>
</dbReference>
<keyword evidence="2" id="KW-0808">Transferase</keyword>
<evidence type="ECO:0000256" key="3">
    <source>
        <dbReference type="ARBA" id="ARBA00022960"/>
    </source>
</evidence>
<keyword evidence="3" id="KW-0133">Cell shape</keyword>
<dbReference type="RefSeq" id="WP_076176836.1">
    <property type="nucleotide sequence ID" value="NZ_MRTP01000024.1"/>
</dbReference>
<gene>
    <name evidence="7" type="ORF">BK138_34045</name>
</gene>
<keyword evidence="4" id="KW-0573">Peptidoglycan synthesis</keyword>
<evidence type="ECO:0000256" key="5">
    <source>
        <dbReference type="ARBA" id="ARBA00023316"/>
    </source>
</evidence>
<protein>
    <submittedName>
        <fullName evidence="7">L,D-transpeptidase</fullName>
    </submittedName>
</protein>
<dbReference type="SUPFAM" id="SSF141523">
    <property type="entry name" value="L,D-transpeptidase catalytic domain-like"/>
    <property type="match status" value="1"/>
</dbReference>
<reference evidence="7 8" key="1">
    <citation type="submission" date="2016-11" db="EMBL/GenBank/DDBJ databases">
        <title>Paenibacillus species isolates.</title>
        <authorList>
            <person name="Beno S.M."/>
        </authorList>
    </citation>
    <scope>NUCLEOTIDE SEQUENCE [LARGE SCALE GENOMIC DNA]</scope>
    <source>
        <strain evidence="7 8">FSL R5-0378</strain>
    </source>
</reference>
<name>A0A1R1DZP7_9BACL</name>
<evidence type="ECO:0000256" key="4">
    <source>
        <dbReference type="ARBA" id="ARBA00022984"/>
    </source>
</evidence>
<organism evidence="7 8">
    <name type="scientific">Paenibacillus rhizosphaerae</name>
    <dbReference type="NCBI Taxonomy" id="297318"/>
    <lineage>
        <taxon>Bacteria</taxon>
        <taxon>Bacillati</taxon>
        <taxon>Bacillota</taxon>
        <taxon>Bacilli</taxon>
        <taxon>Bacillales</taxon>
        <taxon>Paenibacillaceae</taxon>
        <taxon>Paenibacillus</taxon>
    </lineage>
</organism>
<evidence type="ECO:0000313" key="7">
    <source>
        <dbReference type="EMBL" id="OMF44996.1"/>
    </source>
</evidence>
<evidence type="ECO:0000256" key="2">
    <source>
        <dbReference type="ARBA" id="ARBA00022679"/>
    </source>
</evidence>
<feature type="domain" description="L,D-TPase catalytic" evidence="6">
    <location>
        <begin position="61"/>
        <end position="144"/>
    </location>
</feature>
<evidence type="ECO:0000313" key="8">
    <source>
        <dbReference type="Proteomes" id="UP000187172"/>
    </source>
</evidence>
<evidence type="ECO:0000259" key="6">
    <source>
        <dbReference type="Pfam" id="PF03734"/>
    </source>
</evidence>
<comment type="pathway">
    <text evidence="1">Cell wall biogenesis; peptidoglycan biosynthesis.</text>
</comment>
<dbReference type="InterPro" id="IPR005490">
    <property type="entry name" value="LD_TPept_cat_dom"/>
</dbReference>
<accession>A0A1R1DZP7</accession>
<keyword evidence="8" id="KW-1185">Reference proteome</keyword>
<dbReference type="InterPro" id="IPR038063">
    <property type="entry name" value="Transpep_catalytic_dom"/>
</dbReference>
<dbReference type="EMBL" id="MRTP01000024">
    <property type="protein sequence ID" value="OMF44996.1"/>
    <property type="molecule type" value="Genomic_DNA"/>
</dbReference>
<keyword evidence="5" id="KW-0961">Cell wall biogenesis/degradation</keyword>